<dbReference type="Gene3D" id="3.40.630.30">
    <property type="match status" value="1"/>
</dbReference>
<dbReference type="EMBL" id="JAFBBK010000001">
    <property type="protein sequence ID" value="MBM7416844.1"/>
    <property type="molecule type" value="Genomic_DNA"/>
</dbReference>
<organism evidence="1 2">
    <name type="scientific">Rhodococcoides corynebacterioides</name>
    <dbReference type="NCBI Taxonomy" id="53972"/>
    <lineage>
        <taxon>Bacteria</taxon>
        <taxon>Bacillati</taxon>
        <taxon>Actinomycetota</taxon>
        <taxon>Actinomycetes</taxon>
        <taxon>Mycobacteriales</taxon>
        <taxon>Nocardiaceae</taxon>
        <taxon>Rhodococcoides</taxon>
    </lineage>
</organism>
<dbReference type="SUPFAM" id="SSF55729">
    <property type="entry name" value="Acyl-CoA N-acyltransferases (Nat)"/>
    <property type="match status" value="1"/>
</dbReference>
<reference evidence="1 2" key="1">
    <citation type="submission" date="2021-01" db="EMBL/GenBank/DDBJ databases">
        <title>Genomics of switchgrass bacterial isolates.</title>
        <authorList>
            <person name="Shade A."/>
        </authorList>
    </citation>
    <scope>NUCLEOTIDE SEQUENCE [LARGE SCALE GENOMIC DNA]</scope>
    <source>
        <strain evidence="1 2">PvP111</strain>
    </source>
</reference>
<evidence type="ECO:0000313" key="2">
    <source>
        <dbReference type="Proteomes" id="UP000703038"/>
    </source>
</evidence>
<name>A0ABS2KY33_9NOCA</name>
<evidence type="ECO:0000313" key="1">
    <source>
        <dbReference type="EMBL" id="MBM7416844.1"/>
    </source>
</evidence>
<protein>
    <submittedName>
        <fullName evidence="1">rRNA-processing protein FCF1</fullName>
    </submittedName>
</protein>
<sequence length="514" mass="56469">MESNGGAIAKPSALRFLLDTNAFIAMEPYSGDLEREMDAATTLVRLAQRQGHLLLVHPATRDELAGAMNKTRTAQRLAELAKFTMVSESPIAAALREAAGNSEVDTNDHRDLRILAGLHANAAHFLVSNDAGLRRRAVRAGVGDRVLTLADAAAMLVDLEPGIATQPPRVERIEAYALDLDQPLFDELRQDYAEFSNWINKVREDSENRACFVIREQDGSYGAIALVKLVEDDCGYALAKPVSKVSTFKVAGPRAGNRYGELLLKAVFLAHHALGIASTYVEVFPKHERLIDFLGLFGFERQEATTVRDELVFSKRYRPPTGNVAEISAFDYHVLYGPPAIQQGSSSFVIPIVPRWHSQLFPDVIEDRDDQLAFPELIGTTTHPWGNAIRKAYLCNAPTNQMRPGDTVLFYRSHGAASVTAVGVIEHTFRSHSADEVLNAVAGRTVYSREAVGGLCDHPSGVLVVLFRQDRLLDPGWSIGELIANSVVVGPPQTVTKVKERGNTWVNTQLVDQR</sequence>
<gene>
    <name evidence="1" type="ORF">JOE42_003577</name>
</gene>
<keyword evidence="2" id="KW-1185">Reference proteome</keyword>
<proteinExistence type="predicted"/>
<dbReference type="InterPro" id="IPR016181">
    <property type="entry name" value="Acyl_CoA_acyltransferase"/>
</dbReference>
<accession>A0ABS2KY33</accession>
<comment type="caution">
    <text evidence="1">The sequence shown here is derived from an EMBL/GenBank/DDBJ whole genome shotgun (WGS) entry which is preliminary data.</text>
</comment>
<dbReference type="RefSeq" id="WP_307806061.1">
    <property type="nucleotide sequence ID" value="NZ_JAFBBK010000001.1"/>
</dbReference>
<dbReference type="Proteomes" id="UP000703038">
    <property type="component" value="Unassembled WGS sequence"/>
</dbReference>